<keyword evidence="2" id="KW-1185">Reference proteome</keyword>
<dbReference type="KEGG" id="pseg:D3H65_32605"/>
<accession>A0A3B7MY24</accession>
<proteinExistence type="predicted"/>
<organism evidence="1 2">
    <name type="scientific">Paraflavitalea soli</name>
    <dbReference type="NCBI Taxonomy" id="2315862"/>
    <lineage>
        <taxon>Bacteria</taxon>
        <taxon>Pseudomonadati</taxon>
        <taxon>Bacteroidota</taxon>
        <taxon>Chitinophagia</taxon>
        <taxon>Chitinophagales</taxon>
        <taxon>Chitinophagaceae</taxon>
        <taxon>Paraflavitalea</taxon>
    </lineage>
</organism>
<dbReference type="EMBL" id="CP032157">
    <property type="protein sequence ID" value="AXY78443.1"/>
    <property type="molecule type" value="Genomic_DNA"/>
</dbReference>
<dbReference type="AlphaFoldDB" id="A0A3B7MY24"/>
<evidence type="ECO:0000313" key="2">
    <source>
        <dbReference type="Proteomes" id="UP000263900"/>
    </source>
</evidence>
<dbReference type="Proteomes" id="UP000263900">
    <property type="component" value="Chromosome"/>
</dbReference>
<evidence type="ECO:0000313" key="1">
    <source>
        <dbReference type="EMBL" id="AXY78443.1"/>
    </source>
</evidence>
<gene>
    <name evidence="1" type="ORF">D3H65_32605</name>
</gene>
<reference evidence="1 2" key="1">
    <citation type="submission" date="2018-09" db="EMBL/GenBank/DDBJ databases">
        <title>Genome sequencing of strain 6GH32-13.</title>
        <authorList>
            <person name="Weon H.-Y."/>
            <person name="Heo J."/>
            <person name="Kwon S.-W."/>
        </authorList>
    </citation>
    <scope>NUCLEOTIDE SEQUENCE [LARGE SCALE GENOMIC DNA]</scope>
    <source>
        <strain evidence="1 2">5GH32-13</strain>
    </source>
</reference>
<name>A0A3B7MY24_9BACT</name>
<sequence length="59" mass="6759">MGNLFRKAWLFIKGLERFCYRSFHFAYAAATTAAFLQRAGFAKCLNETAFLRRGSGNIF</sequence>
<protein>
    <submittedName>
        <fullName evidence="1">Uncharacterized protein</fullName>
    </submittedName>
</protein>